<gene>
    <name evidence="1" type="ORF">MVEN_00426500</name>
</gene>
<comment type="caution">
    <text evidence="1">The sequence shown here is derived from an EMBL/GenBank/DDBJ whole genome shotgun (WGS) entry which is preliminary data.</text>
</comment>
<dbReference type="OrthoDB" id="4742101at2759"/>
<protein>
    <submittedName>
        <fullName evidence="1">Uncharacterized protein</fullName>
    </submittedName>
</protein>
<keyword evidence="2" id="KW-1185">Reference proteome</keyword>
<reference evidence="1" key="1">
    <citation type="submission" date="2020-05" db="EMBL/GenBank/DDBJ databases">
        <title>Mycena genomes resolve the evolution of fungal bioluminescence.</title>
        <authorList>
            <person name="Tsai I.J."/>
        </authorList>
    </citation>
    <scope>NUCLEOTIDE SEQUENCE</scope>
    <source>
        <strain evidence="1">CCC161011</strain>
    </source>
</reference>
<sequence>MSADPADTATLSSPPSPLMLLTPQSIVCNLPPHLPSHPKPAAPSSSAISKLNEELTSMAIHSWLSQCEDTYETWQALNPDKTMAPCMLITLTSLKMEEKTWVEFAQEVKDRFVPSNWCMVALAAFYSVQQGQLTLPTFVKALRNTCNALASAGQGWVISDTILKKSPPFPFPPHPLLACHGPADTPIHNHEGWHPHRHYVIDVGQSAC</sequence>
<evidence type="ECO:0000313" key="1">
    <source>
        <dbReference type="EMBL" id="KAF7365533.1"/>
    </source>
</evidence>
<dbReference type="EMBL" id="JACAZI010000003">
    <property type="protein sequence ID" value="KAF7365533.1"/>
    <property type="molecule type" value="Genomic_DNA"/>
</dbReference>
<organism evidence="1 2">
    <name type="scientific">Mycena venus</name>
    <dbReference type="NCBI Taxonomy" id="2733690"/>
    <lineage>
        <taxon>Eukaryota</taxon>
        <taxon>Fungi</taxon>
        <taxon>Dikarya</taxon>
        <taxon>Basidiomycota</taxon>
        <taxon>Agaricomycotina</taxon>
        <taxon>Agaricomycetes</taxon>
        <taxon>Agaricomycetidae</taxon>
        <taxon>Agaricales</taxon>
        <taxon>Marasmiineae</taxon>
        <taxon>Mycenaceae</taxon>
        <taxon>Mycena</taxon>
    </lineage>
</organism>
<dbReference type="AlphaFoldDB" id="A0A8H7DB24"/>
<accession>A0A8H7DB24</accession>
<dbReference type="Proteomes" id="UP000620124">
    <property type="component" value="Unassembled WGS sequence"/>
</dbReference>
<proteinExistence type="predicted"/>
<name>A0A8H7DB24_9AGAR</name>
<evidence type="ECO:0000313" key="2">
    <source>
        <dbReference type="Proteomes" id="UP000620124"/>
    </source>
</evidence>